<dbReference type="AlphaFoldDB" id="A0A8J8Q1Q4"/>
<organism evidence="2 3">
    <name type="scientific">Natronococcus pandeyae</name>
    <dbReference type="NCBI Taxonomy" id="2055836"/>
    <lineage>
        <taxon>Archaea</taxon>
        <taxon>Methanobacteriati</taxon>
        <taxon>Methanobacteriota</taxon>
        <taxon>Stenosarchaea group</taxon>
        <taxon>Halobacteria</taxon>
        <taxon>Halobacteriales</taxon>
        <taxon>Natrialbaceae</taxon>
        <taxon>Natronococcus</taxon>
    </lineage>
</organism>
<dbReference type="CDD" id="cd03449">
    <property type="entry name" value="R_hydratase"/>
    <property type="match status" value="1"/>
</dbReference>
<protein>
    <submittedName>
        <fullName evidence="2">Acyl dehydratase</fullName>
    </submittedName>
</protein>
<dbReference type="OrthoDB" id="51509at2157"/>
<dbReference type="GO" id="GO:0019171">
    <property type="term" value="F:(3R)-hydroxyacyl-[acyl-carrier-protein] dehydratase activity"/>
    <property type="evidence" value="ECO:0007669"/>
    <property type="project" value="TreeGrafter"/>
</dbReference>
<proteinExistence type="predicted"/>
<dbReference type="PANTHER" id="PTHR43437">
    <property type="entry name" value="HYDROXYACYL-THIOESTER DEHYDRATASE TYPE 2, MITOCHONDRIAL-RELATED"/>
    <property type="match status" value="1"/>
</dbReference>
<dbReference type="EMBL" id="PHNJ01000015">
    <property type="protein sequence ID" value="TYL36783.1"/>
    <property type="molecule type" value="Genomic_DNA"/>
</dbReference>
<dbReference type="InterPro" id="IPR002539">
    <property type="entry name" value="MaoC-like_dom"/>
</dbReference>
<keyword evidence="3" id="KW-1185">Reference proteome</keyword>
<dbReference type="GO" id="GO:0006633">
    <property type="term" value="P:fatty acid biosynthetic process"/>
    <property type="evidence" value="ECO:0007669"/>
    <property type="project" value="TreeGrafter"/>
</dbReference>
<feature type="domain" description="MaoC-like" evidence="1">
    <location>
        <begin position="54"/>
        <end position="152"/>
    </location>
</feature>
<accession>A0A8J8Q1Q4</accession>
<name>A0A8J8Q1Q4_9EURY</name>
<dbReference type="Pfam" id="PF01575">
    <property type="entry name" value="MaoC_dehydratas"/>
    <property type="match status" value="1"/>
</dbReference>
<evidence type="ECO:0000259" key="1">
    <source>
        <dbReference type="Pfam" id="PF01575"/>
    </source>
</evidence>
<evidence type="ECO:0000313" key="2">
    <source>
        <dbReference type="EMBL" id="TYL36783.1"/>
    </source>
</evidence>
<dbReference type="SUPFAM" id="SSF54637">
    <property type="entry name" value="Thioesterase/thiol ester dehydrase-isomerase"/>
    <property type="match status" value="1"/>
</dbReference>
<dbReference type="PANTHER" id="PTHR43437:SF3">
    <property type="entry name" value="HYDROXYACYL-THIOESTER DEHYDRATASE TYPE 2, MITOCHONDRIAL"/>
    <property type="match status" value="1"/>
</dbReference>
<dbReference type="Gene3D" id="3.10.129.10">
    <property type="entry name" value="Hotdog Thioesterase"/>
    <property type="match status" value="1"/>
</dbReference>
<comment type="caution">
    <text evidence="2">The sequence shown here is derived from an EMBL/GenBank/DDBJ whole genome shotgun (WGS) entry which is preliminary data.</text>
</comment>
<dbReference type="InterPro" id="IPR050965">
    <property type="entry name" value="UPF0336/Enoyl-CoA_hydratase"/>
</dbReference>
<dbReference type="Proteomes" id="UP000766904">
    <property type="component" value="Unassembled WGS sequence"/>
</dbReference>
<reference evidence="2" key="1">
    <citation type="submission" date="2017-11" db="EMBL/GenBank/DDBJ databases">
        <authorList>
            <person name="Kajale S.C."/>
            <person name="Sharma A."/>
        </authorList>
    </citation>
    <scope>NUCLEOTIDE SEQUENCE</scope>
    <source>
        <strain evidence="2">LS1_42</strain>
    </source>
</reference>
<evidence type="ECO:0000313" key="3">
    <source>
        <dbReference type="Proteomes" id="UP000766904"/>
    </source>
</evidence>
<gene>
    <name evidence="2" type="ORF">CV102_21065</name>
</gene>
<sequence>MGASMVQNSLEANRAVLSLFPTGATHEDQLPGVDSVAFDQHDWTFDRSVEESDEITVGDTVSFSKVLDEADVEVFSRVSGDTNRLHLDEEYATATRFGGRIVHGTLVAGLISAALARLPGLTIYLSQDLEFRAPVRAGDRLTGTVEVVENLGNSQYRLSTVVDDEDAETRVVDGEAVVLIDDPPNP</sequence>
<dbReference type="InterPro" id="IPR029069">
    <property type="entry name" value="HotDog_dom_sf"/>
</dbReference>